<dbReference type="PROSITE" id="PS51257">
    <property type="entry name" value="PROKAR_LIPOPROTEIN"/>
    <property type="match status" value="1"/>
</dbReference>
<comment type="caution">
    <text evidence="2">The sequence shown here is derived from an EMBL/GenBank/DDBJ whole genome shotgun (WGS) entry which is preliminary data.</text>
</comment>
<evidence type="ECO:0000256" key="1">
    <source>
        <dbReference type="SAM" id="SignalP"/>
    </source>
</evidence>
<dbReference type="InterPro" id="IPR011467">
    <property type="entry name" value="DUF1573"/>
</dbReference>
<sequence length="149" mass="15966">MKKLFLIALCAAAFSACQSKSAESNTTSTDSTTLTETPVIAEADAPKVQVEKAIYEFGTITQGEKVTYTFKFKNVGKTPLIITNATATCGCTVPEYPKEPVKPGADGEIKVTFDSTGKLGLQDKVVTITSNANPKFEELHLVGDVKEKK</sequence>
<feature type="chain" id="PRO_5019342963" evidence="1">
    <location>
        <begin position="22"/>
        <end position="149"/>
    </location>
</feature>
<dbReference type="PANTHER" id="PTHR37833">
    <property type="entry name" value="LIPOPROTEIN-RELATED"/>
    <property type="match status" value="1"/>
</dbReference>
<accession>A0A443Z0Q8</accession>
<gene>
    <name evidence="2" type="ORF">DPV69_01520</name>
</gene>
<dbReference type="Proteomes" id="UP000284120">
    <property type="component" value="Unassembled WGS sequence"/>
</dbReference>
<reference evidence="2 3" key="1">
    <citation type="submission" date="2018-06" db="EMBL/GenBank/DDBJ databases">
        <title>Pedobacter endophyticus sp. nov., an endophytic bacterium isolated from a leaf of Triticum aestivum.</title>
        <authorList>
            <person name="Zhang L."/>
        </authorList>
    </citation>
    <scope>NUCLEOTIDE SEQUENCE [LARGE SCALE GENOMIC DNA]</scope>
    <source>
        <strain evidence="2 3">CM134L-2</strain>
    </source>
</reference>
<proteinExistence type="predicted"/>
<dbReference type="Gene3D" id="2.60.40.10">
    <property type="entry name" value="Immunoglobulins"/>
    <property type="match status" value="1"/>
</dbReference>
<organism evidence="2 3">
    <name type="scientific">Pedobacter chitinilyticus</name>
    <dbReference type="NCBI Taxonomy" id="2233776"/>
    <lineage>
        <taxon>Bacteria</taxon>
        <taxon>Pseudomonadati</taxon>
        <taxon>Bacteroidota</taxon>
        <taxon>Sphingobacteriia</taxon>
        <taxon>Sphingobacteriales</taxon>
        <taxon>Sphingobacteriaceae</taxon>
        <taxon>Pedobacter</taxon>
    </lineage>
</organism>
<protein>
    <submittedName>
        <fullName evidence="2">DUF1573 domain-containing protein</fullName>
    </submittedName>
</protein>
<dbReference type="RefSeq" id="WP_113645544.1">
    <property type="nucleotide sequence ID" value="NZ_QMHN01000001.1"/>
</dbReference>
<dbReference type="Pfam" id="PF07610">
    <property type="entry name" value="DUF1573"/>
    <property type="match status" value="1"/>
</dbReference>
<keyword evidence="3" id="KW-1185">Reference proteome</keyword>
<dbReference type="EMBL" id="SAYW01000001">
    <property type="protein sequence ID" value="RWU10049.1"/>
    <property type="molecule type" value="Genomic_DNA"/>
</dbReference>
<feature type="signal peptide" evidence="1">
    <location>
        <begin position="1"/>
        <end position="21"/>
    </location>
</feature>
<evidence type="ECO:0000313" key="3">
    <source>
        <dbReference type="Proteomes" id="UP000284120"/>
    </source>
</evidence>
<dbReference type="OrthoDB" id="826619at2"/>
<dbReference type="AlphaFoldDB" id="A0A443Z0Q8"/>
<dbReference type="InterPro" id="IPR013783">
    <property type="entry name" value="Ig-like_fold"/>
</dbReference>
<dbReference type="PANTHER" id="PTHR37833:SF1">
    <property type="entry name" value="SIGNAL PEPTIDE PROTEIN"/>
    <property type="match status" value="1"/>
</dbReference>
<name>A0A443Z0Q8_9SPHI</name>
<keyword evidence="1" id="KW-0732">Signal</keyword>
<evidence type="ECO:0000313" key="2">
    <source>
        <dbReference type="EMBL" id="RWU10049.1"/>
    </source>
</evidence>